<dbReference type="AlphaFoldDB" id="C5B5C7"/>
<dbReference type="Proteomes" id="UP000009081">
    <property type="component" value="Plasmid megaplasmid"/>
</dbReference>
<dbReference type="KEGG" id="mea:Mex_2p0821"/>
<proteinExistence type="predicted"/>
<keyword evidence="2" id="KW-1185">Reference proteome</keyword>
<sequence length="137" mass="14311">MAHSSTRIAAAIASVVAGGRFDGFSGNCARFAIALNHALGDVGEFHIVDGGHPEYADHVLLKVGDLYFDADGASSAEEVEITWDEAPEYFGEAGEEETVMRLADDSGCMAAPLDMEALEARLREALGPMDAPAAPAA</sequence>
<accession>C5B5C7</accession>
<evidence type="ECO:0000313" key="2">
    <source>
        <dbReference type="Proteomes" id="UP000009081"/>
    </source>
</evidence>
<dbReference type="HOGENOM" id="CLU_1862830_0_0_5"/>
<dbReference type="RefSeq" id="WP_012754096.1">
    <property type="nucleotide sequence ID" value="NC_012811.1"/>
</dbReference>
<keyword evidence="1" id="KW-0614">Plasmid</keyword>
<reference evidence="1 2" key="1">
    <citation type="journal article" date="2009" name="PLoS ONE">
        <title>Methylobacterium genome sequences: a reference blueprint to investigate microbial metabolism of C1 compounds from natural and industrial sources.</title>
        <authorList>
            <person name="Vuilleumier S."/>
            <person name="Chistoserdova L."/>
            <person name="Lee M.-C."/>
            <person name="Bringel F."/>
            <person name="Lajus A."/>
            <person name="Zhou Y."/>
            <person name="Gourion B."/>
            <person name="Barbe V."/>
            <person name="Chang J."/>
            <person name="Cruveiller S."/>
            <person name="Dossat C."/>
            <person name="Gillett W."/>
            <person name="Gruffaz C."/>
            <person name="Haugen E."/>
            <person name="Hourcade E."/>
            <person name="Levy R."/>
            <person name="Mangenot S."/>
            <person name="Muller E."/>
            <person name="Nadalig T."/>
            <person name="Pagni M."/>
            <person name="Penny C."/>
            <person name="Peyraud R."/>
            <person name="Robinson D.G."/>
            <person name="Roche D."/>
            <person name="Rouy Z."/>
            <person name="Saenampechek C."/>
            <person name="Salvignol G."/>
            <person name="Vallenet D."/>
            <person name="Wu Z."/>
            <person name="Marx C.J."/>
            <person name="Vorholt J.A."/>
            <person name="Olson M.V."/>
            <person name="Kaul R."/>
            <person name="Weissenbach J."/>
            <person name="Medigue C."/>
            <person name="Lidstrom M.E."/>
        </authorList>
    </citation>
    <scope>NUCLEOTIDE SEQUENCE [LARGE SCALE GENOMIC DNA]</scope>
    <source>
        <strain evidence="2">ATCC 14718 / DSM 1338 / JCM 2805 / NCIMB 9133 / AM1</strain>
    </source>
</reference>
<evidence type="ECO:0000313" key="1">
    <source>
        <dbReference type="EMBL" id="ACS43659.1"/>
    </source>
</evidence>
<gene>
    <name evidence="1" type="ordered locus">MexAM1_META2p0821</name>
</gene>
<dbReference type="EMBL" id="CP001511">
    <property type="protein sequence ID" value="ACS43659.1"/>
    <property type="molecule type" value="Genomic_DNA"/>
</dbReference>
<geneLocation type="plasmid" evidence="1 2">
    <name>megaplasmid</name>
</geneLocation>
<name>C5B5C7_METEA</name>
<organism evidence="1 2">
    <name type="scientific">Methylorubrum extorquens (strain ATCC 14718 / DSM 1338 / JCM 2805 / NCIMB 9133 / AM1)</name>
    <name type="common">Methylobacterium extorquens</name>
    <dbReference type="NCBI Taxonomy" id="272630"/>
    <lineage>
        <taxon>Bacteria</taxon>
        <taxon>Pseudomonadati</taxon>
        <taxon>Pseudomonadota</taxon>
        <taxon>Alphaproteobacteria</taxon>
        <taxon>Hyphomicrobiales</taxon>
        <taxon>Methylobacteriaceae</taxon>
        <taxon>Methylorubrum</taxon>
    </lineage>
</organism>
<protein>
    <submittedName>
        <fullName evidence="1">Uncharacterized protein</fullName>
    </submittedName>
</protein>